<accession>A0A232M1B9</accession>
<evidence type="ECO:0000256" key="7">
    <source>
        <dbReference type="SAM" id="MobiDB-lite"/>
    </source>
</evidence>
<feature type="binding site" evidence="6">
    <location>
        <position position="90"/>
    </location>
    <ligand>
        <name>ATP</name>
        <dbReference type="ChEBI" id="CHEBI:30616"/>
    </ligand>
</feature>
<dbReference type="PANTHER" id="PTHR24345:SF0">
    <property type="entry name" value="CELL CYCLE SERINE_THREONINE-PROTEIN KINASE CDC5_MSD2"/>
    <property type="match status" value="1"/>
</dbReference>
<dbReference type="PROSITE" id="PS50011">
    <property type="entry name" value="PROTEIN_KINASE_DOM"/>
    <property type="match status" value="1"/>
</dbReference>
<evidence type="ECO:0000256" key="4">
    <source>
        <dbReference type="ARBA" id="ARBA00022777"/>
    </source>
</evidence>
<keyword evidence="5 6" id="KW-0067">ATP-binding</keyword>
<feature type="compositionally biased region" description="Low complexity" evidence="7">
    <location>
        <begin position="485"/>
        <end position="499"/>
    </location>
</feature>
<dbReference type="InterPro" id="IPR000719">
    <property type="entry name" value="Prot_kinase_dom"/>
</dbReference>
<dbReference type="PROSITE" id="PS00107">
    <property type="entry name" value="PROTEIN_KINASE_ATP"/>
    <property type="match status" value="1"/>
</dbReference>
<evidence type="ECO:0000313" key="10">
    <source>
        <dbReference type="Proteomes" id="UP000243515"/>
    </source>
</evidence>
<dbReference type="Gene3D" id="3.30.1120.30">
    <property type="entry name" value="POLO box domain"/>
    <property type="match status" value="1"/>
</dbReference>
<name>A0A232M1B9_9EURO</name>
<dbReference type="GO" id="GO:0007052">
    <property type="term" value="P:mitotic spindle organization"/>
    <property type="evidence" value="ECO:0007669"/>
    <property type="project" value="TreeGrafter"/>
</dbReference>
<dbReference type="Proteomes" id="UP000243515">
    <property type="component" value="Unassembled WGS sequence"/>
</dbReference>
<feature type="compositionally biased region" description="Polar residues" evidence="7">
    <location>
        <begin position="1"/>
        <end position="12"/>
    </location>
</feature>
<dbReference type="SUPFAM" id="SSF56112">
    <property type="entry name" value="Protein kinase-like (PK-like)"/>
    <property type="match status" value="1"/>
</dbReference>
<dbReference type="GO" id="GO:0004674">
    <property type="term" value="F:protein serine/threonine kinase activity"/>
    <property type="evidence" value="ECO:0007669"/>
    <property type="project" value="UniProtKB-KW"/>
</dbReference>
<dbReference type="InterPro" id="IPR017441">
    <property type="entry name" value="Protein_kinase_ATP_BS"/>
</dbReference>
<feature type="compositionally biased region" description="Basic and acidic residues" evidence="7">
    <location>
        <begin position="1109"/>
        <end position="1138"/>
    </location>
</feature>
<feature type="compositionally biased region" description="Polar residues" evidence="7">
    <location>
        <begin position="637"/>
        <end position="648"/>
    </location>
</feature>
<dbReference type="InterPro" id="IPR033701">
    <property type="entry name" value="POLO_box_1"/>
</dbReference>
<keyword evidence="2" id="KW-0808">Transferase</keyword>
<keyword evidence="1" id="KW-0723">Serine/threonine-protein kinase</keyword>
<proteinExistence type="predicted"/>
<reference evidence="9 10" key="1">
    <citation type="journal article" date="2015" name="Environ. Microbiol.">
        <title>Metagenome sequence of Elaphomyces granulatus from sporocarp tissue reveals Ascomycota ectomycorrhizal fingerprints of genome expansion and a Proteobacteria-rich microbiome.</title>
        <authorList>
            <person name="Quandt C.A."/>
            <person name="Kohler A."/>
            <person name="Hesse C.N."/>
            <person name="Sharpton T.J."/>
            <person name="Martin F."/>
            <person name="Spatafora J.W."/>
        </authorList>
    </citation>
    <scope>NUCLEOTIDE SEQUENCE [LARGE SCALE GENOMIC DNA]</scope>
    <source>
        <strain evidence="9 10">OSC145934</strain>
    </source>
</reference>
<dbReference type="PANTHER" id="PTHR24345">
    <property type="entry name" value="SERINE/THREONINE-PROTEIN KINASE PLK"/>
    <property type="match status" value="1"/>
</dbReference>
<dbReference type="InterPro" id="IPR008271">
    <property type="entry name" value="Ser/Thr_kinase_AS"/>
</dbReference>
<dbReference type="GO" id="GO:0005634">
    <property type="term" value="C:nucleus"/>
    <property type="evidence" value="ECO:0007669"/>
    <property type="project" value="TreeGrafter"/>
</dbReference>
<feature type="compositionally biased region" description="Polar residues" evidence="7">
    <location>
        <begin position="526"/>
        <end position="536"/>
    </location>
</feature>
<dbReference type="InterPro" id="IPR011009">
    <property type="entry name" value="Kinase-like_dom_sf"/>
</dbReference>
<evidence type="ECO:0000256" key="5">
    <source>
        <dbReference type="ARBA" id="ARBA00022840"/>
    </source>
</evidence>
<evidence type="ECO:0000313" key="9">
    <source>
        <dbReference type="EMBL" id="OXV10142.1"/>
    </source>
</evidence>
<keyword evidence="10" id="KW-1185">Reference proteome</keyword>
<dbReference type="OrthoDB" id="408964at2759"/>
<evidence type="ECO:0000256" key="6">
    <source>
        <dbReference type="PROSITE-ProRule" id="PRU10141"/>
    </source>
</evidence>
<evidence type="ECO:0000256" key="3">
    <source>
        <dbReference type="ARBA" id="ARBA00022741"/>
    </source>
</evidence>
<dbReference type="EMBL" id="NPHW01003109">
    <property type="protein sequence ID" value="OXV10142.1"/>
    <property type="molecule type" value="Genomic_DNA"/>
</dbReference>
<evidence type="ECO:0000256" key="2">
    <source>
        <dbReference type="ARBA" id="ARBA00022679"/>
    </source>
</evidence>
<dbReference type="AlphaFoldDB" id="A0A232M1B9"/>
<sequence>MEALSPRSTNQLLKPKSSIDRQRLDQNGAIADAVQKAAPSKNHAPPPPSVVIEPGDGGERYRTGPFLGKGGFAVCYEGKLVRNGRVFAMKVVKSEMNQRKMAEKFRTELQIHSKMRHPNIVQFHRAFSFEDCTYVVLELCPNGSIMEMVRKRKCLTLPEVRRLMIQLCGAVKYMHGRNVAHRDLKMGNLFLDCNMNVKVGDFGLAAMILSERDEKRRRTLCGTPNYIAPEVIDKSKKGHTEKVDIWSLGVICFAMLTGHPPFQSKTQEEIYKKVRNLSYVWPKDLECGNYIPSEAKSLVSSCLNLDEDERPEPDDIVEHAFFKMYSGCIPGQLDPACRETQPIWLKREDPRGDRMIGGYSLEYDEKYLSIAARISDPEKRYQLCEEEFYAECGVGRKPDGSIRRAAGSNCSRSTYAECMAEEKQGLKLVIPLPKGSVYKYPHNPVGDWSVHQATLRREQGPEFSVEDDDISDKRNMPQLNNTESLARTQAALAAAQQRRMGTQPQSHAATLRQQALPPRASPRRVVTTQNPQTTTEPMKRPVPVSSQRGLTERPVRLPRGVTASYTASVRELDRIVAAPMPKSSSIPSSLAMGKTRSESRRQLESTAQGREAAIPTSKKDTQSGRGQKASEIGRLQPTRQRSQEQTGDSCKDRDIAKTTADNQSSERGGGQKSTRSTSKSVSSGNKTRSTLGLSPLIHSRDKVELVQRSSPDEVIADIKRLLSNLTTPPSIRKQRAQTRCRPHAYVIKWVDYTNRYGIGYVLDDRSVGCVFKAENGQPASCVIVRDGEAHIRRKARSVENTDGAIPIYPEANQLVPRDGKPVEFYENADNGPIESRGIRKVLVQPSVFEMKLSNGSSASSGIRVKTDTVAECPRCDVEKLKRVKLVDQFGKYMIGSLGRHGDESTSSDETQHQISSGQYIKFYQRLGNVGVWGFGDGAFQASFFNFPDHTKLVISQGSGRDASPRIDFYHLSPSAARYFTAKGKMHPSGFDTRAIASDEAAFFLFIASSPCPNASYERLHDILEANRFLQKIDFVKEVLKVWIRWGGLGGRPPSSYWGPENNLNRHSGHPPEIFWEGTQERMSSGGKFVWVTVGAPGGDGEYISISPKQESHAEGPLERRHEREIDNTKERPREARRG</sequence>
<feature type="compositionally biased region" description="Polar residues" evidence="7">
    <location>
        <begin position="500"/>
        <end position="513"/>
    </location>
</feature>
<dbReference type="FunFam" id="3.30.1120.30:FF:000004">
    <property type="entry name" value="Serine/threonine-protein kinase"/>
    <property type="match status" value="1"/>
</dbReference>
<dbReference type="CDD" id="cd14099">
    <property type="entry name" value="STKc_PLK"/>
    <property type="match status" value="1"/>
</dbReference>
<dbReference type="CDD" id="cd13118">
    <property type="entry name" value="POLO_box_1"/>
    <property type="match status" value="1"/>
</dbReference>
<dbReference type="Pfam" id="PF00069">
    <property type="entry name" value="Pkinase"/>
    <property type="match status" value="1"/>
</dbReference>
<evidence type="ECO:0000259" key="8">
    <source>
        <dbReference type="PROSITE" id="PS50011"/>
    </source>
</evidence>
<feature type="domain" description="Protein kinase" evidence="8">
    <location>
        <begin position="61"/>
        <end position="322"/>
    </location>
</feature>
<keyword evidence="4" id="KW-0418">Kinase</keyword>
<dbReference type="GO" id="GO:0000922">
    <property type="term" value="C:spindle pole"/>
    <property type="evidence" value="ECO:0007669"/>
    <property type="project" value="TreeGrafter"/>
</dbReference>
<dbReference type="GO" id="GO:0000776">
    <property type="term" value="C:kinetochore"/>
    <property type="evidence" value="ECO:0007669"/>
    <property type="project" value="TreeGrafter"/>
</dbReference>
<keyword evidence="3 6" id="KW-0547">Nucleotide-binding</keyword>
<dbReference type="FunFam" id="3.30.200.20:FF:000042">
    <property type="entry name" value="Aurora kinase A"/>
    <property type="match status" value="1"/>
</dbReference>
<dbReference type="SUPFAM" id="SSF82615">
    <property type="entry name" value="Polo-box domain"/>
    <property type="match status" value="1"/>
</dbReference>
<protein>
    <recommendedName>
        <fullName evidence="8">Protein kinase domain-containing protein</fullName>
    </recommendedName>
</protein>
<feature type="region of interest" description="Disordered" evidence="7">
    <location>
        <begin position="1"/>
        <end position="55"/>
    </location>
</feature>
<dbReference type="FunFam" id="1.10.510.10:FF:000652">
    <property type="entry name" value="Serine/threonine-protein kinase"/>
    <property type="match status" value="1"/>
</dbReference>
<dbReference type="GO" id="GO:0005816">
    <property type="term" value="C:spindle pole body"/>
    <property type="evidence" value="ECO:0007669"/>
    <property type="project" value="TreeGrafter"/>
</dbReference>
<feature type="compositionally biased region" description="Low complexity" evidence="7">
    <location>
        <begin position="672"/>
        <end position="687"/>
    </location>
</feature>
<dbReference type="PROSITE" id="PS00108">
    <property type="entry name" value="PROTEIN_KINASE_ST"/>
    <property type="match status" value="1"/>
</dbReference>
<feature type="region of interest" description="Disordered" evidence="7">
    <location>
        <begin position="1101"/>
        <end position="1138"/>
    </location>
</feature>
<dbReference type="SMART" id="SM00220">
    <property type="entry name" value="S_TKc"/>
    <property type="match status" value="1"/>
</dbReference>
<evidence type="ECO:0000256" key="1">
    <source>
        <dbReference type="ARBA" id="ARBA00022527"/>
    </source>
</evidence>
<dbReference type="InterPro" id="IPR036947">
    <property type="entry name" value="POLO_box_dom_sf"/>
</dbReference>
<feature type="region of interest" description="Disordered" evidence="7">
    <location>
        <begin position="580"/>
        <end position="695"/>
    </location>
</feature>
<feature type="region of interest" description="Disordered" evidence="7">
    <location>
        <begin position="461"/>
        <end position="558"/>
    </location>
</feature>
<dbReference type="GO" id="GO:0005524">
    <property type="term" value="F:ATP binding"/>
    <property type="evidence" value="ECO:0007669"/>
    <property type="project" value="UniProtKB-UniRule"/>
</dbReference>
<comment type="caution">
    <text evidence="9">The sequence shown here is derived from an EMBL/GenBank/DDBJ whole genome shotgun (WGS) entry which is preliminary data.</text>
</comment>
<dbReference type="GO" id="GO:0005737">
    <property type="term" value="C:cytoplasm"/>
    <property type="evidence" value="ECO:0007669"/>
    <property type="project" value="TreeGrafter"/>
</dbReference>
<dbReference type="Gene3D" id="1.10.510.10">
    <property type="entry name" value="Transferase(Phosphotransferase) domain 1"/>
    <property type="match status" value="1"/>
</dbReference>
<organism evidence="9 10">
    <name type="scientific">Elaphomyces granulatus</name>
    <dbReference type="NCBI Taxonomy" id="519963"/>
    <lineage>
        <taxon>Eukaryota</taxon>
        <taxon>Fungi</taxon>
        <taxon>Dikarya</taxon>
        <taxon>Ascomycota</taxon>
        <taxon>Pezizomycotina</taxon>
        <taxon>Eurotiomycetes</taxon>
        <taxon>Eurotiomycetidae</taxon>
        <taxon>Eurotiales</taxon>
        <taxon>Elaphomycetaceae</taxon>
        <taxon>Elaphomyces</taxon>
    </lineage>
</organism>
<dbReference type="Gene3D" id="3.30.200.20">
    <property type="entry name" value="Phosphorylase Kinase, domain 1"/>
    <property type="match status" value="1"/>
</dbReference>
<gene>
    <name evidence="9" type="ORF">Egran_02094</name>
</gene>